<dbReference type="SMART" id="SM00116">
    <property type="entry name" value="CBS"/>
    <property type="match status" value="1"/>
</dbReference>
<evidence type="ECO:0000256" key="1">
    <source>
        <dbReference type="ARBA" id="ARBA00023122"/>
    </source>
</evidence>
<dbReference type="EMBL" id="BARU01004168">
    <property type="protein sequence ID" value="GAH18771.1"/>
    <property type="molecule type" value="Genomic_DNA"/>
</dbReference>
<protein>
    <recommendedName>
        <fullName evidence="2">CBS domain-containing protein</fullName>
    </recommendedName>
</protein>
<gene>
    <name evidence="3" type="ORF">S03H2_08537</name>
</gene>
<proteinExistence type="predicted"/>
<dbReference type="InterPro" id="IPR046342">
    <property type="entry name" value="CBS_dom_sf"/>
</dbReference>
<dbReference type="PANTHER" id="PTHR43080:SF26">
    <property type="entry name" value="REGULATORY PROTEIN"/>
    <property type="match status" value="1"/>
</dbReference>
<accession>X1DD95</accession>
<evidence type="ECO:0000259" key="2">
    <source>
        <dbReference type="PROSITE" id="PS51371"/>
    </source>
</evidence>
<dbReference type="PROSITE" id="PS51371">
    <property type="entry name" value="CBS"/>
    <property type="match status" value="1"/>
</dbReference>
<dbReference type="SUPFAM" id="SSF54631">
    <property type="entry name" value="CBS-domain pair"/>
    <property type="match status" value="1"/>
</dbReference>
<name>X1DD95_9ZZZZ</name>
<dbReference type="InterPro" id="IPR051257">
    <property type="entry name" value="Diverse_CBS-Domain"/>
</dbReference>
<keyword evidence="1" id="KW-0129">CBS domain</keyword>
<dbReference type="Gene3D" id="3.10.580.10">
    <property type="entry name" value="CBS-domain"/>
    <property type="match status" value="1"/>
</dbReference>
<dbReference type="PANTHER" id="PTHR43080">
    <property type="entry name" value="CBS DOMAIN-CONTAINING PROTEIN CBSX3, MITOCHONDRIAL"/>
    <property type="match status" value="1"/>
</dbReference>
<dbReference type="InterPro" id="IPR000644">
    <property type="entry name" value="CBS_dom"/>
</dbReference>
<organism evidence="3">
    <name type="scientific">marine sediment metagenome</name>
    <dbReference type="NCBI Taxonomy" id="412755"/>
    <lineage>
        <taxon>unclassified sequences</taxon>
        <taxon>metagenomes</taxon>
        <taxon>ecological metagenomes</taxon>
    </lineage>
</organism>
<sequence length="97" mass="10967">MMFIPDYFDLLGDLSYIEDFGLLKAEVLPELNQLLVIDDIMIKKPVTATEDMPLLAAASVMAHHHLNILPVVKDNKVVGIISQMDICRAVYRVEKKK</sequence>
<evidence type="ECO:0000313" key="3">
    <source>
        <dbReference type="EMBL" id="GAH18771.1"/>
    </source>
</evidence>
<dbReference type="AlphaFoldDB" id="X1DD95"/>
<feature type="domain" description="CBS" evidence="2">
    <location>
        <begin position="41"/>
        <end position="97"/>
    </location>
</feature>
<comment type="caution">
    <text evidence="3">The sequence shown here is derived from an EMBL/GenBank/DDBJ whole genome shotgun (WGS) entry which is preliminary data.</text>
</comment>
<dbReference type="Pfam" id="PF00571">
    <property type="entry name" value="CBS"/>
    <property type="match status" value="1"/>
</dbReference>
<reference evidence="3" key="1">
    <citation type="journal article" date="2014" name="Front. Microbiol.">
        <title>High frequency of phylogenetically diverse reductive dehalogenase-homologous genes in deep subseafloor sedimentary metagenomes.</title>
        <authorList>
            <person name="Kawai M."/>
            <person name="Futagami T."/>
            <person name="Toyoda A."/>
            <person name="Takaki Y."/>
            <person name="Nishi S."/>
            <person name="Hori S."/>
            <person name="Arai W."/>
            <person name="Tsubouchi T."/>
            <person name="Morono Y."/>
            <person name="Uchiyama I."/>
            <person name="Ito T."/>
            <person name="Fujiyama A."/>
            <person name="Inagaki F."/>
            <person name="Takami H."/>
        </authorList>
    </citation>
    <scope>NUCLEOTIDE SEQUENCE</scope>
    <source>
        <strain evidence="3">Expedition CK06-06</strain>
    </source>
</reference>